<keyword evidence="2" id="KW-1185">Reference proteome</keyword>
<dbReference type="RefSeq" id="WP_205110745.1">
    <property type="nucleotide sequence ID" value="NZ_JACJJL010000020.1"/>
</dbReference>
<dbReference type="InterPro" id="IPR023811">
    <property type="entry name" value="CHP04076"/>
</dbReference>
<dbReference type="EMBL" id="JACJJL010000020">
    <property type="protein sequence ID" value="MBM6662370.1"/>
    <property type="molecule type" value="Genomic_DNA"/>
</dbReference>
<accession>A0A938WN45</accession>
<protein>
    <submittedName>
        <fullName evidence="1">TIGR04076 family protein</fullName>
    </submittedName>
</protein>
<name>A0A938WN45_9BACT</name>
<dbReference type="AlphaFoldDB" id="A0A938WN45"/>
<evidence type="ECO:0000313" key="2">
    <source>
        <dbReference type="Proteomes" id="UP000764045"/>
    </source>
</evidence>
<dbReference type="Proteomes" id="UP000764045">
    <property type="component" value="Unassembled WGS sequence"/>
</dbReference>
<evidence type="ECO:0000313" key="1">
    <source>
        <dbReference type="EMBL" id="MBM6662370.1"/>
    </source>
</evidence>
<organism evidence="1 2">
    <name type="scientific">Marseilla massiliensis</name>
    <dbReference type="NCBI Taxonomy" id="1841864"/>
    <lineage>
        <taxon>Bacteria</taxon>
        <taxon>Pseudomonadati</taxon>
        <taxon>Bacteroidota</taxon>
        <taxon>Bacteroidia</taxon>
        <taxon>Bacteroidales</taxon>
        <taxon>Prevotellaceae</taxon>
        <taxon>Marseilla</taxon>
    </lineage>
</organism>
<proteinExistence type="predicted"/>
<sequence>MKKVKITVLKREFKADLAAEYGCDGLGPCGRLKDGQVFYAGIDCPPGLCNTAWKCMHQYIFALQNGVESFFFDNWCRQPRTAIACCNDGFRPVYFKLETTDEDIPNPEKK</sequence>
<gene>
    <name evidence="1" type="ORF">H6B30_11520</name>
</gene>
<reference evidence="1 2" key="1">
    <citation type="journal article" date="2021" name="Sci. Rep.">
        <title>The distribution of antibiotic resistance genes in chicken gut microbiota commensals.</title>
        <authorList>
            <person name="Juricova H."/>
            <person name="Matiasovicova J."/>
            <person name="Kubasova T."/>
            <person name="Cejkova D."/>
            <person name="Rychlik I."/>
        </authorList>
    </citation>
    <scope>NUCLEOTIDE SEQUENCE [LARGE SCALE GENOMIC DNA]</scope>
    <source>
        <strain evidence="1 2">An819</strain>
    </source>
</reference>
<comment type="caution">
    <text evidence="1">The sequence shown here is derived from an EMBL/GenBank/DDBJ whole genome shotgun (WGS) entry which is preliminary data.</text>
</comment>
<dbReference type="NCBIfam" id="TIGR04076">
    <property type="entry name" value="TIGR04076 family protein"/>
    <property type="match status" value="1"/>
</dbReference>